<feature type="non-terminal residue" evidence="1">
    <location>
        <position position="1"/>
    </location>
</feature>
<dbReference type="AlphaFoldDB" id="X1JP75"/>
<accession>X1JP75</accession>
<reference evidence="1" key="1">
    <citation type="journal article" date="2014" name="Front. Microbiol.">
        <title>High frequency of phylogenetically diverse reductive dehalogenase-homologous genes in deep subseafloor sedimentary metagenomes.</title>
        <authorList>
            <person name="Kawai M."/>
            <person name="Futagami T."/>
            <person name="Toyoda A."/>
            <person name="Takaki Y."/>
            <person name="Nishi S."/>
            <person name="Hori S."/>
            <person name="Arai W."/>
            <person name="Tsubouchi T."/>
            <person name="Morono Y."/>
            <person name="Uchiyama I."/>
            <person name="Ito T."/>
            <person name="Fujiyama A."/>
            <person name="Inagaki F."/>
            <person name="Takami H."/>
        </authorList>
    </citation>
    <scope>NUCLEOTIDE SEQUENCE</scope>
    <source>
        <strain evidence="1">Expedition CK06-06</strain>
    </source>
</reference>
<evidence type="ECO:0008006" key="2">
    <source>
        <dbReference type="Google" id="ProtNLM"/>
    </source>
</evidence>
<evidence type="ECO:0000313" key="1">
    <source>
        <dbReference type="EMBL" id="GAH71593.1"/>
    </source>
</evidence>
<organism evidence="1">
    <name type="scientific">marine sediment metagenome</name>
    <dbReference type="NCBI Taxonomy" id="412755"/>
    <lineage>
        <taxon>unclassified sequences</taxon>
        <taxon>metagenomes</taxon>
        <taxon>ecological metagenomes</taxon>
    </lineage>
</organism>
<name>X1JP75_9ZZZZ</name>
<comment type="caution">
    <text evidence="1">The sequence shown here is derived from an EMBL/GenBank/DDBJ whole genome shotgun (WGS) entry which is preliminary data.</text>
</comment>
<gene>
    <name evidence="1" type="ORF">S03H2_49334</name>
</gene>
<proteinExistence type="predicted"/>
<sequence length="263" mass="28588">KLNAMVEAVREKLGFKRKVYAFGVRSGRGRGLSSRQIPVGKKVSIAPSGSPDVPRIDAVVTRSDELEFVVAPDVPLSSAAGKLWNVRYRFGAATWQFNVLTIACGDAGLVLNHSDNITFVNRRRFLRVEVRKPALVAHFPMVKSDFEGGPTAPEFVRGTVTELSGPGLRIESEIEVNRGGRVLVVFELEEGKLIQDIGEVRGYRDSDEEHSIGEHSIGVELIGLNEAGFDELVRATNNIATGCAIEESQNEEESSLVAGQQSG</sequence>
<feature type="non-terminal residue" evidence="1">
    <location>
        <position position="263"/>
    </location>
</feature>
<protein>
    <recommendedName>
        <fullName evidence="2">PilZ domain-containing protein</fullName>
    </recommendedName>
</protein>
<dbReference type="EMBL" id="BARU01031166">
    <property type="protein sequence ID" value="GAH71593.1"/>
    <property type="molecule type" value="Genomic_DNA"/>
</dbReference>